<keyword evidence="2" id="KW-0472">Membrane</keyword>
<feature type="transmembrane region" description="Helical" evidence="2">
    <location>
        <begin position="33"/>
        <end position="54"/>
    </location>
</feature>
<evidence type="ECO:0000313" key="3">
    <source>
        <dbReference type="EMBL" id="GII90710.1"/>
    </source>
</evidence>
<name>A0A919RDE4_9ACTN</name>
<gene>
    <name evidence="3" type="ORF">Ssi02_09410</name>
</gene>
<protein>
    <submittedName>
        <fullName evidence="3">Uncharacterized protein</fullName>
    </submittedName>
</protein>
<evidence type="ECO:0000313" key="4">
    <source>
        <dbReference type="Proteomes" id="UP000606172"/>
    </source>
</evidence>
<accession>A0A919RDE4</accession>
<dbReference type="AlphaFoldDB" id="A0A919RDE4"/>
<dbReference type="EMBL" id="BOOW01000006">
    <property type="protein sequence ID" value="GII90710.1"/>
    <property type="molecule type" value="Genomic_DNA"/>
</dbReference>
<keyword evidence="2" id="KW-1133">Transmembrane helix</keyword>
<reference evidence="3" key="1">
    <citation type="submission" date="2021-01" db="EMBL/GenBank/DDBJ databases">
        <title>Whole genome shotgun sequence of Sinosporangium siamense NBRC 109515.</title>
        <authorList>
            <person name="Komaki H."/>
            <person name="Tamura T."/>
        </authorList>
    </citation>
    <scope>NUCLEOTIDE SEQUENCE</scope>
    <source>
        <strain evidence="3">NBRC 109515</strain>
    </source>
</reference>
<feature type="region of interest" description="Disordered" evidence="1">
    <location>
        <begin position="1"/>
        <end position="23"/>
    </location>
</feature>
<proteinExistence type="predicted"/>
<sequence length="67" mass="7143">MAGDTQGNELVDQVPSSREQPQMSKFSALTRRVRVALLATVGLVTLLGTATGVLRYRAKAKSDTPPS</sequence>
<keyword evidence="2" id="KW-0812">Transmembrane</keyword>
<organism evidence="3 4">
    <name type="scientific">Sinosporangium siamense</name>
    <dbReference type="NCBI Taxonomy" id="1367973"/>
    <lineage>
        <taxon>Bacteria</taxon>
        <taxon>Bacillati</taxon>
        <taxon>Actinomycetota</taxon>
        <taxon>Actinomycetes</taxon>
        <taxon>Streptosporangiales</taxon>
        <taxon>Streptosporangiaceae</taxon>
        <taxon>Sinosporangium</taxon>
    </lineage>
</organism>
<evidence type="ECO:0000256" key="1">
    <source>
        <dbReference type="SAM" id="MobiDB-lite"/>
    </source>
</evidence>
<keyword evidence="4" id="KW-1185">Reference proteome</keyword>
<evidence type="ECO:0000256" key="2">
    <source>
        <dbReference type="SAM" id="Phobius"/>
    </source>
</evidence>
<dbReference type="Proteomes" id="UP000606172">
    <property type="component" value="Unassembled WGS sequence"/>
</dbReference>
<comment type="caution">
    <text evidence="3">The sequence shown here is derived from an EMBL/GenBank/DDBJ whole genome shotgun (WGS) entry which is preliminary data.</text>
</comment>